<dbReference type="Gene3D" id="1.10.3720.10">
    <property type="entry name" value="MetI-like"/>
    <property type="match status" value="1"/>
</dbReference>
<proteinExistence type="inferred from homology"/>
<dbReference type="InterPro" id="IPR050809">
    <property type="entry name" value="UgpAE/MalFG_permease"/>
</dbReference>
<keyword evidence="3" id="KW-1003">Cell membrane</keyword>
<comment type="subcellular location">
    <subcellularLocation>
        <location evidence="1 7">Cell membrane</location>
        <topology evidence="1 7">Multi-pass membrane protein</topology>
    </subcellularLocation>
</comment>
<dbReference type="GO" id="GO:0055085">
    <property type="term" value="P:transmembrane transport"/>
    <property type="evidence" value="ECO:0007669"/>
    <property type="project" value="InterPro"/>
</dbReference>
<dbReference type="GO" id="GO:0005886">
    <property type="term" value="C:plasma membrane"/>
    <property type="evidence" value="ECO:0007669"/>
    <property type="project" value="UniProtKB-SubCell"/>
</dbReference>
<feature type="transmembrane region" description="Helical" evidence="7">
    <location>
        <begin position="132"/>
        <end position="150"/>
    </location>
</feature>
<dbReference type="PANTHER" id="PTHR43227">
    <property type="entry name" value="BLL4140 PROTEIN"/>
    <property type="match status" value="1"/>
</dbReference>
<keyword evidence="6 7" id="KW-0472">Membrane</keyword>
<evidence type="ECO:0000256" key="2">
    <source>
        <dbReference type="ARBA" id="ARBA00022448"/>
    </source>
</evidence>
<keyword evidence="2 7" id="KW-0813">Transport</keyword>
<sequence>MQQSIVAYDIEKYFNPTKPKIIQQIKQHKVFYFMLMPCILFFFIFSYIPMSGMVLAFKEYGFNTGLFGGEFVGLKYFKQFFEDPRSMLYIKNTLIISSLKLFVYLPFPIMLALMFNEIKSPKLRSTFQSISYLPYFLSWVVVVGLAERVLAPNTGLLNQAITSMGGDGSTFFLMEEDTFFPIVFLSYLWKNIGWDSIIYFSAIVAISPSLYEAASIDGANRLRQIANITIPGISSTIIILFILSIGSILSAGFDQIYLLQTPGNANLAETIDTYIVRTGLLGGQFGYATAIGLMQGAIGLVLTVIVNKISSKKFGTSLW</sequence>
<evidence type="ECO:0000313" key="10">
    <source>
        <dbReference type="Proteomes" id="UP000215694"/>
    </source>
</evidence>
<comment type="caution">
    <text evidence="9">The sequence shown here is derived from an EMBL/GenBank/DDBJ whole genome shotgun (WGS) entry which is preliminary data.</text>
</comment>
<dbReference type="OrthoDB" id="9786413at2"/>
<dbReference type="RefSeq" id="WP_094367417.1">
    <property type="nucleotide sequence ID" value="NZ_NOJY02000016.1"/>
</dbReference>
<dbReference type="CDD" id="cd06261">
    <property type="entry name" value="TM_PBP2"/>
    <property type="match status" value="1"/>
</dbReference>
<protein>
    <submittedName>
        <fullName evidence="9">Sugar ABC transporter permease</fullName>
    </submittedName>
</protein>
<reference evidence="9 10" key="1">
    <citation type="journal article" date="2017" name="Genome Announc.">
        <title>Draft Genome Sequence of Romboutsia weinsteinii sp. nov. Strain CCRI-19649(T) Isolated from Surface Water.</title>
        <authorList>
            <person name="Maheux A.F."/>
            <person name="Boudreau D.K."/>
            <person name="Berube E."/>
            <person name="Boissinot M."/>
            <person name="Cantin P."/>
            <person name="Raymond F."/>
            <person name="Corbeil J."/>
            <person name="Omar R.F."/>
            <person name="Bergeron M.G."/>
        </authorList>
    </citation>
    <scope>NUCLEOTIDE SEQUENCE [LARGE SCALE GENOMIC DNA]</scope>
    <source>
        <strain evidence="9 10">CCRI-19649</strain>
    </source>
</reference>
<evidence type="ECO:0000256" key="4">
    <source>
        <dbReference type="ARBA" id="ARBA00022692"/>
    </source>
</evidence>
<evidence type="ECO:0000256" key="3">
    <source>
        <dbReference type="ARBA" id="ARBA00022475"/>
    </source>
</evidence>
<evidence type="ECO:0000256" key="6">
    <source>
        <dbReference type="ARBA" id="ARBA00023136"/>
    </source>
</evidence>
<gene>
    <name evidence="9" type="ORF">CHL78_010785</name>
</gene>
<accession>A0A371J2U2</accession>
<evidence type="ECO:0000313" key="9">
    <source>
        <dbReference type="EMBL" id="RDY27100.1"/>
    </source>
</evidence>
<keyword evidence="10" id="KW-1185">Reference proteome</keyword>
<dbReference type="PANTHER" id="PTHR43227:SF11">
    <property type="entry name" value="BLL4140 PROTEIN"/>
    <property type="match status" value="1"/>
</dbReference>
<evidence type="ECO:0000256" key="1">
    <source>
        <dbReference type="ARBA" id="ARBA00004651"/>
    </source>
</evidence>
<comment type="similarity">
    <text evidence="7">Belongs to the binding-protein-dependent transport system permease family.</text>
</comment>
<feature type="transmembrane region" description="Helical" evidence="7">
    <location>
        <begin position="196"/>
        <end position="213"/>
    </location>
</feature>
<dbReference type="Pfam" id="PF00528">
    <property type="entry name" value="BPD_transp_1"/>
    <property type="match status" value="1"/>
</dbReference>
<evidence type="ECO:0000256" key="7">
    <source>
        <dbReference type="RuleBase" id="RU363032"/>
    </source>
</evidence>
<feature type="transmembrane region" description="Helical" evidence="7">
    <location>
        <begin position="285"/>
        <end position="306"/>
    </location>
</feature>
<dbReference type="Proteomes" id="UP000215694">
    <property type="component" value="Unassembled WGS sequence"/>
</dbReference>
<feature type="transmembrane region" description="Helical" evidence="7">
    <location>
        <begin position="225"/>
        <end position="249"/>
    </location>
</feature>
<keyword evidence="4 7" id="KW-0812">Transmembrane</keyword>
<feature type="domain" description="ABC transmembrane type-1" evidence="8">
    <location>
        <begin position="90"/>
        <end position="306"/>
    </location>
</feature>
<evidence type="ECO:0000256" key="5">
    <source>
        <dbReference type="ARBA" id="ARBA00022989"/>
    </source>
</evidence>
<feature type="transmembrane region" description="Helical" evidence="7">
    <location>
        <begin position="30"/>
        <end position="48"/>
    </location>
</feature>
<keyword evidence="5 7" id="KW-1133">Transmembrane helix</keyword>
<dbReference type="EMBL" id="NOJY02000016">
    <property type="protein sequence ID" value="RDY27100.1"/>
    <property type="molecule type" value="Genomic_DNA"/>
</dbReference>
<dbReference type="PROSITE" id="PS50928">
    <property type="entry name" value="ABC_TM1"/>
    <property type="match status" value="1"/>
</dbReference>
<evidence type="ECO:0000259" key="8">
    <source>
        <dbReference type="PROSITE" id="PS50928"/>
    </source>
</evidence>
<dbReference type="InterPro" id="IPR035906">
    <property type="entry name" value="MetI-like_sf"/>
</dbReference>
<organism evidence="9 10">
    <name type="scientific">Romboutsia weinsteinii</name>
    <dbReference type="NCBI Taxonomy" id="2020949"/>
    <lineage>
        <taxon>Bacteria</taxon>
        <taxon>Bacillati</taxon>
        <taxon>Bacillota</taxon>
        <taxon>Clostridia</taxon>
        <taxon>Peptostreptococcales</taxon>
        <taxon>Peptostreptococcaceae</taxon>
        <taxon>Romboutsia</taxon>
    </lineage>
</organism>
<dbReference type="SUPFAM" id="SSF161098">
    <property type="entry name" value="MetI-like"/>
    <property type="match status" value="1"/>
</dbReference>
<dbReference type="AlphaFoldDB" id="A0A371J2U2"/>
<name>A0A371J2U2_9FIRM</name>
<dbReference type="InterPro" id="IPR000515">
    <property type="entry name" value="MetI-like"/>
</dbReference>
<feature type="transmembrane region" description="Helical" evidence="7">
    <location>
        <begin position="89"/>
        <end position="112"/>
    </location>
</feature>